<comment type="subcellular location">
    <subcellularLocation>
        <location evidence="1">Cell membrane</location>
        <topology evidence="1">Multi-pass membrane protein</topology>
    </subcellularLocation>
</comment>
<keyword evidence="4 9" id="KW-0812">Transmembrane</keyword>
<evidence type="ECO:0000256" key="2">
    <source>
        <dbReference type="ARBA" id="ARBA00008685"/>
    </source>
</evidence>
<dbReference type="Pfam" id="PF00060">
    <property type="entry name" value="Lig_chan"/>
    <property type="match status" value="1"/>
</dbReference>
<evidence type="ECO:0000259" key="11">
    <source>
        <dbReference type="Pfam" id="PF00060"/>
    </source>
</evidence>
<evidence type="ECO:0000256" key="9">
    <source>
        <dbReference type="SAM" id="Phobius"/>
    </source>
</evidence>
<dbReference type="PANTHER" id="PTHR42643:SF24">
    <property type="entry name" value="IONOTROPIC RECEPTOR 60A"/>
    <property type="match status" value="1"/>
</dbReference>
<keyword evidence="10" id="KW-0732">Signal</keyword>
<dbReference type="GO" id="GO:0050906">
    <property type="term" value="P:detection of stimulus involved in sensory perception"/>
    <property type="evidence" value="ECO:0007669"/>
    <property type="project" value="UniProtKB-ARBA"/>
</dbReference>
<feature type="transmembrane region" description="Helical" evidence="9">
    <location>
        <begin position="189"/>
        <end position="209"/>
    </location>
</feature>
<feature type="transmembrane region" description="Helical" evidence="9">
    <location>
        <begin position="164"/>
        <end position="183"/>
    </location>
</feature>
<feature type="chain" id="PRO_5035234497" description="Ionotropic glutamate receptor C-terminal domain-containing protein" evidence="10">
    <location>
        <begin position="19"/>
        <end position="458"/>
    </location>
</feature>
<evidence type="ECO:0000256" key="10">
    <source>
        <dbReference type="SAM" id="SignalP"/>
    </source>
</evidence>
<evidence type="ECO:0000256" key="5">
    <source>
        <dbReference type="ARBA" id="ARBA00022989"/>
    </source>
</evidence>
<evidence type="ECO:0000256" key="7">
    <source>
        <dbReference type="ARBA" id="ARBA00023170"/>
    </source>
</evidence>
<sequence length="458" mass="51309">MFFIGILFSAAFITGITAKQMTGVHLRIAVCHEPPIFSIIRSPTNASSVRYVGFPKDFFDFLSSYLDFTYSFVEVTPSMVESKGSIDEAIIDQLLQKNADIDGRLISPTADRLDYMDFTMAISVLNFAVWLMIVVVFVFTVLFLSLITRFVAGRHIGTNQSYTRAVSLNVWYSFAVLMAQGGYYPSNRWSLRFVAGSWCLIAVVLVYAYNGTLISHVSLPTHQPIVNSFEDLAASKTLRVTTQRGSLSAEIILNSKSGALKTLGDSLRSHPEDLLLTLPGEFDKILHSGCCAYVEVRRLGELIVHKSMMEHKGECKLTIGKDLDFTQVWSFGVAKNFPHLSNINNGIQLMRQSGLLTRIGKTYLKPIDKCLARKVGRNPHKKSQLSLSDLADVFVMILGLGCVISIFVFLLELLTSPVGFQEIIYPRRKRSHNLKPKGIVLIRDKKQTERDVLEFNTQ</sequence>
<evidence type="ECO:0000256" key="4">
    <source>
        <dbReference type="ARBA" id="ARBA00022692"/>
    </source>
</evidence>
<dbReference type="InterPro" id="IPR052192">
    <property type="entry name" value="Insect_Ionotropic_Sensory_Rcpt"/>
</dbReference>
<evidence type="ECO:0000256" key="6">
    <source>
        <dbReference type="ARBA" id="ARBA00023136"/>
    </source>
</evidence>
<keyword evidence="3" id="KW-1003">Cell membrane</keyword>
<dbReference type="OrthoDB" id="6348242at2759"/>
<feature type="signal peptide" evidence="10">
    <location>
        <begin position="1"/>
        <end position="18"/>
    </location>
</feature>
<dbReference type="PANTHER" id="PTHR42643">
    <property type="entry name" value="IONOTROPIC RECEPTOR 20A-RELATED"/>
    <property type="match status" value="1"/>
</dbReference>
<comment type="similarity">
    <text evidence="2">Belongs to the glutamate-gated ion channel (TC 1.A.10.1) family.</text>
</comment>
<dbReference type="InterPro" id="IPR001320">
    <property type="entry name" value="Iontro_rcpt_C"/>
</dbReference>
<evidence type="ECO:0000256" key="3">
    <source>
        <dbReference type="ARBA" id="ARBA00022475"/>
    </source>
</evidence>
<evidence type="ECO:0000256" key="8">
    <source>
        <dbReference type="ARBA" id="ARBA00023180"/>
    </source>
</evidence>
<evidence type="ECO:0000313" key="12">
    <source>
        <dbReference type="EMBL" id="CAH0101530.1"/>
    </source>
</evidence>
<evidence type="ECO:0000313" key="13">
    <source>
        <dbReference type="Proteomes" id="UP000789390"/>
    </source>
</evidence>
<keyword evidence="6 9" id="KW-0472">Membrane</keyword>
<organism evidence="12 13">
    <name type="scientific">Daphnia galeata</name>
    <dbReference type="NCBI Taxonomy" id="27404"/>
    <lineage>
        <taxon>Eukaryota</taxon>
        <taxon>Metazoa</taxon>
        <taxon>Ecdysozoa</taxon>
        <taxon>Arthropoda</taxon>
        <taxon>Crustacea</taxon>
        <taxon>Branchiopoda</taxon>
        <taxon>Diplostraca</taxon>
        <taxon>Cladocera</taxon>
        <taxon>Anomopoda</taxon>
        <taxon>Daphniidae</taxon>
        <taxon>Daphnia</taxon>
    </lineage>
</organism>
<keyword evidence="13" id="KW-1185">Reference proteome</keyword>
<dbReference type="GO" id="GO:0015276">
    <property type="term" value="F:ligand-gated monoatomic ion channel activity"/>
    <property type="evidence" value="ECO:0007669"/>
    <property type="project" value="InterPro"/>
</dbReference>
<keyword evidence="7" id="KW-0675">Receptor</keyword>
<accession>A0A8J2RID9</accession>
<dbReference type="AlphaFoldDB" id="A0A8J2RID9"/>
<proteinExistence type="inferred from homology"/>
<comment type="caution">
    <text evidence="12">The sequence shown here is derived from an EMBL/GenBank/DDBJ whole genome shotgun (WGS) entry which is preliminary data.</text>
</comment>
<evidence type="ECO:0000256" key="1">
    <source>
        <dbReference type="ARBA" id="ARBA00004651"/>
    </source>
</evidence>
<gene>
    <name evidence="12" type="ORF">DGAL_LOCUS3864</name>
</gene>
<keyword evidence="5 9" id="KW-1133">Transmembrane helix</keyword>
<dbReference type="SUPFAM" id="SSF53850">
    <property type="entry name" value="Periplasmic binding protein-like II"/>
    <property type="match status" value="1"/>
</dbReference>
<dbReference type="GO" id="GO:0005886">
    <property type="term" value="C:plasma membrane"/>
    <property type="evidence" value="ECO:0007669"/>
    <property type="project" value="UniProtKB-SubCell"/>
</dbReference>
<dbReference type="Gene3D" id="1.10.287.70">
    <property type="match status" value="1"/>
</dbReference>
<feature type="transmembrane region" description="Helical" evidence="9">
    <location>
        <begin position="127"/>
        <end position="152"/>
    </location>
</feature>
<name>A0A8J2RID9_9CRUS</name>
<keyword evidence="8" id="KW-0325">Glycoprotein</keyword>
<reference evidence="12" key="1">
    <citation type="submission" date="2021-11" db="EMBL/GenBank/DDBJ databases">
        <authorList>
            <person name="Schell T."/>
        </authorList>
    </citation>
    <scope>NUCLEOTIDE SEQUENCE</scope>
    <source>
        <strain evidence="12">M5</strain>
    </source>
</reference>
<dbReference type="EMBL" id="CAKKLH010000059">
    <property type="protein sequence ID" value="CAH0101530.1"/>
    <property type="molecule type" value="Genomic_DNA"/>
</dbReference>
<dbReference type="Proteomes" id="UP000789390">
    <property type="component" value="Unassembled WGS sequence"/>
</dbReference>
<feature type="domain" description="Ionotropic glutamate receptor C-terminal" evidence="11">
    <location>
        <begin position="128"/>
        <end position="398"/>
    </location>
</feature>
<protein>
    <recommendedName>
        <fullName evidence="11">Ionotropic glutamate receptor C-terminal domain-containing protein</fullName>
    </recommendedName>
</protein>
<feature type="transmembrane region" description="Helical" evidence="9">
    <location>
        <begin position="390"/>
        <end position="411"/>
    </location>
</feature>